<dbReference type="SMART" id="SM00855">
    <property type="entry name" value="PGAM"/>
    <property type="match status" value="1"/>
</dbReference>
<evidence type="ECO:0008006" key="5">
    <source>
        <dbReference type="Google" id="ProtNLM"/>
    </source>
</evidence>
<dbReference type="CDD" id="cd07067">
    <property type="entry name" value="HP_PGM_like"/>
    <property type="match status" value="1"/>
</dbReference>
<dbReference type="SUPFAM" id="SSF53254">
    <property type="entry name" value="Phosphoglycerate mutase-like"/>
    <property type="match status" value="1"/>
</dbReference>
<feature type="coiled-coil region" evidence="1">
    <location>
        <begin position="289"/>
        <end position="316"/>
    </location>
</feature>
<feature type="region of interest" description="Disordered" evidence="2">
    <location>
        <begin position="1"/>
        <end position="34"/>
    </location>
</feature>
<dbReference type="GeneID" id="68101926"/>
<evidence type="ECO:0000256" key="2">
    <source>
        <dbReference type="SAM" id="MobiDB-lite"/>
    </source>
</evidence>
<dbReference type="PANTHER" id="PTHR46192">
    <property type="entry name" value="BROAD-RANGE ACID PHOSPHATASE DET1"/>
    <property type="match status" value="1"/>
</dbReference>
<sequence length="523" mass="59577">MNSSSSSPPRKLLKTMPNHLTNSSEEDTEACSSSHTNSTMKIITSGSNHDAESDQLLMPSPAAQIPSFSQQQMIHHFTSNNSSQNHYSDSTPKKRLYETALNNYSSQHHSSRLFPTNLTLPPDHFEHDITQSPAFPVLKDLFDACDINNRDTELKSAMSSSLSSGSSIFSENHQIDSQGEVQVPPSSQRDASDNMVDQQTLNNVNYSATSVAAAVEAKPLICKEIEPKEIKLNVLNLNKKGHHIRILLVRHGQCITNVQKTILQEKPDHSIPLSKIGEEQAKAAGVYIRRFYEEMNRRLKEQIDKHNLNYIDISNKKFSNTVKHISNETTEFKFDNDSDTEEDVQHASHNGNNHGKVVTYPLRVRLWNSTYNRARMTAEYIMKEASNVIQDQRESILLVEQQFGLFEGVPLEELANRFPQEFRHFEKHICATGRFYARPPLGESRFDVSKRVQLLFDKFIEDSEKECINDIVIVSHGVTWLDLSPEWFDKEMNPNNCGIRLLDGQHRDRGYVFNGFGLSHHRN</sequence>
<comment type="caution">
    <text evidence="3">The sequence shown here is derived from an EMBL/GenBank/DDBJ whole genome shotgun (WGS) entry which is preliminary data.</text>
</comment>
<keyword evidence="4" id="KW-1185">Reference proteome</keyword>
<dbReference type="Proteomes" id="UP000816034">
    <property type="component" value="Unassembled WGS sequence"/>
</dbReference>
<protein>
    <recommendedName>
        <fullName evidence="5">Phosphoglycerate mutase-like protein</fullName>
    </recommendedName>
</protein>
<evidence type="ECO:0000313" key="3">
    <source>
        <dbReference type="EMBL" id="KAG2392895.1"/>
    </source>
</evidence>
<evidence type="ECO:0000256" key="1">
    <source>
        <dbReference type="SAM" id="Coils"/>
    </source>
</evidence>
<reference evidence="3 4" key="1">
    <citation type="journal article" date="2018" name="BMC Genomics">
        <title>The genome of Naegleria lovaniensis, the basis for a comparative approach to unravel pathogenicity factors of the human pathogenic amoeba N. fowleri.</title>
        <authorList>
            <person name="Liechti N."/>
            <person name="Schurch N."/>
            <person name="Bruggmann R."/>
            <person name="Wittwer M."/>
        </authorList>
    </citation>
    <scope>NUCLEOTIDE SEQUENCE [LARGE SCALE GENOMIC DNA]</scope>
    <source>
        <strain evidence="3 4">ATCC 30569</strain>
    </source>
</reference>
<proteinExistence type="predicted"/>
<dbReference type="InterPro" id="IPR052765">
    <property type="entry name" value="PGM-Related"/>
</dbReference>
<dbReference type="EMBL" id="PYSW02000003">
    <property type="protein sequence ID" value="KAG2392895.1"/>
    <property type="molecule type" value="Genomic_DNA"/>
</dbReference>
<dbReference type="InterPro" id="IPR029033">
    <property type="entry name" value="His_PPase_superfam"/>
</dbReference>
<dbReference type="Pfam" id="PF00300">
    <property type="entry name" value="His_Phos_1"/>
    <property type="match status" value="2"/>
</dbReference>
<dbReference type="Gene3D" id="3.40.50.1240">
    <property type="entry name" value="Phosphoglycerate mutase-like"/>
    <property type="match status" value="1"/>
</dbReference>
<name>A0AA88H122_NAELO</name>
<gene>
    <name evidence="3" type="ORF">C9374_009472</name>
</gene>
<keyword evidence="1" id="KW-0175">Coiled coil</keyword>
<dbReference type="AlphaFoldDB" id="A0AA88H122"/>
<organism evidence="3 4">
    <name type="scientific">Naegleria lovaniensis</name>
    <name type="common">Amoeba</name>
    <dbReference type="NCBI Taxonomy" id="51637"/>
    <lineage>
        <taxon>Eukaryota</taxon>
        <taxon>Discoba</taxon>
        <taxon>Heterolobosea</taxon>
        <taxon>Tetramitia</taxon>
        <taxon>Eutetramitia</taxon>
        <taxon>Vahlkampfiidae</taxon>
        <taxon>Naegleria</taxon>
    </lineage>
</organism>
<evidence type="ECO:0000313" key="4">
    <source>
        <dbReference type="Proteomes" id="UP000816034"/>
    </source>
</evidence>
<accession>A0AA88H122</accession>
<dbReference type="RefSeq" id="XP_044554789.1">
    <property type="nucleotide sequence ID" value="XM_044699663.1"/>
</dbReference>
<dbReference type="InterPro" id="IPR013078">
    <property type="entry name" value="His_Pase_superF_clade-1"/>
</dbReference>